<sequence length="391" mass="41502">QGLPGLIEFATDLFDRHTIQTFVGYYLYVLGVVTAHADRVIDSIEIVDAAQRELLLRTYNETVNPVAAATIPELFATQAARTPNALAVQDDRHSLTYAELSARVNGLARYLIGQGVGPESLVGLALPRSTDLVVAMQAIMAAGGAFVPIDPTHPAQRNSHVLETADPVCVLSSSGAGLVAADVAVVHLDDLDLSGFSSEPIADAERLSRLDPDHQAYVMFTSGSTGRPKGVAVTQSAIVNQVQWMGSQYRIGPHDVYLHKTAITFDVALWGYLAALVSGARLVLASPDGHKDPRYLTETISAHGVTLTDFVPSLLSALCSVARKEQLASLRDVFVAGETLPAATVGAFAVLCEANLHNLYGPTEATVSVTHWPTSPTHQAPVPIGVPQSNC</sequence>
<feature type="non-terminal residue" evidence="2">
    <location>
        <position position="391"/>
    </location>
</feature>
<proteinExistence type="predicted"/>
<name>A0A5B1B5T6_MYCSI</name>
<dbReference type="PROSITE" id="PS00455">
    <property type="entry name" value="AMP_BINDING"/>
    <property type="match status" value="1"/>
</dbReference>
<evidence type="ECO:0000313" key="2">
    <source>
        <dbReference type="EMBL" id="KAA1242753.1"/>
    </source>
</evidence>
<gene>
    <name evidence="2" type="ORF">F0Q45_26085</name>
</gene>
<organism evidence="2 3">
    <name type="scientific">Mycobacterium simiae</name>
    <name type="common">Mycobacterium habana</name>
    <dbReference type="NCBI Taxonomy" id="1784"/>
    <lineage>
        <taxon>Bacteria</taxon>
        <taxon>Bacillati</taxon>
        <taxon>Actinomycetota</taxon>
        <taxon>Actinomycetes</taxon>
        <taxon>Mycobacteriales</taxon>
        <taxon>Mycobacteriaceae</taxon>
        <taxon>Mycobacterium</taxon>
        <taxon>Mycobacterium simiae complex</taxon>
    </lineage>
</organism>
<dbReference type="PANTHER" id="PTHR45527:SF1">
    <property type="entry name" value="FATTY ACID SYNTHASE"/>
    <property type="match status" value="1"/>
</dbReference>
<dbReference type="GO" id="GO:0043041">
    <property type="term" value="P:amino acid activation for nonribosomal peptide biosynthetic process"/>
    <property type="evidence" value="ECO:0007669"/>
    <property type="project" value="TreeGrafter"/>
</dbReference>
<accession>A0A5B1B5T6</accession>
<dbReference type="GO" id="GO:0009239">
    <property type="term" value="P:enterobactin biosynthetic process"/>
    <property type="evidence" value="ECO:0007669"/>
    <property type="project" value="TreeGrafter"/>
</dbReference>
<dbReference type="Gene3D" id="3.30.559.30">
    <property type="entry name" value="Nonribosomal peptide synthetase, condensation domain"/>
    <property type="match status" value="1"/>
</dbReference>
<dbReference type="Proteomes" id="UP000324701">
    <property type="component" value="Unassembled WGS sequence"/>
</dbReference>
<keyword evidence="3" id="KW-1185">Reference proteome</keyword>
<dbReference type="GO" id="GO:0047527">
    <property type="term" value="F:2,3-dihydroxybenzoate-serine ligase activity"/>
    <property type="evidence" value="ECO:0007669"/>
    <property type="project" value="TreeGrafter"/>
</dbReference>
<comment type="caution">
    <text evidence="2">The sequence shown here is derived from an EMBL/GenBank/DDBJ whole genome shotgun (WGS) entry which is preliminary data.</text>
</comment>
<feature type="domain" description="AMP-dependent synthetase/ligase" evidence="1">
    <location>
        <begin position="75"/>
        <end position="390"/>
    </location>
</feature>
<dbReference type="AlphaFoldDB" id="A0A5B1B5T6"/>
<dbReference type="EMBL" id="VTZN01000404">
    <property type="protein sequence ID" value="KAA1242753.1"/>
    <property type="molecule type" value="Genomic_DNA"/>
</dbReference>
<dbReference type="Gene3D" id="3.40.50.980">
    <property type="match status" value="2"/>
</dbReference>
<reference evidence="2 3" key="1">
    <citation type="submission" date="2019-09" db="EMBL/GenBank/DDBJ databases">
        <title>Report of infection by Mycobacterium simiae a patient suffering from pulmonary tuberculosis.</title>
        <authorList>
            <person name="Mohanty P.S."/>
            <person name="Bansal A.K."/>
            <person name="Singh H."/>
            <person name="Sharma S."/>
            <person name="Patil S.A."/>
            <person name="Upadhaya P."/>
            <person name="Singh P.K."/>
            <person name="Kumar D."/>
            <person name="Kumar S."/>
            <person name="Singh R.K."/>
            <person name="Chaudhary B."/>
        </authorList>
    </citation>
    <scope>NUCLEOTIDE SEQUENCE [LARGE SCALE GENOMIC DNA]</scope>
    <source>
        <strain evidence="2 3">JAL-560-SIM</strain>
    </source>
</reference>
<dbReference type="Pfam" id="PF00501">
    <property type="entry name" value="AMP-binding"/>
    <property type="match status" value="1"/>
</dbReference>
<dbReference type="GO" id="GO:0009366">
    <property type="term" value="C:enterobactin synthetase complex"/>
    <property type="evidence" value="ECO:0007669"/>
    <property type="project" value="TreeGrafter"/>
</dbReference>
<dbReference type="OrthoDB" id="2472181at2"/>
<dbReference type="FunFam" id="3.40.50.980:FF:000001">
    <property type="entry name" value="Non-ribosomal peptide synthetase"/>
    <property type="match status" value="1"/>
</dbReference>
<dbReference type="GO" id="GO:0031177">
    <property type="term" value="F:phosphopantetheine binding"/>
    <property type="evidence" value="ECO:0007669"/>
    <property type="project" value="TreeGrafter"/>
</dbReference>
<dbReference type="RefSeq" id="WP_149656602.1">
    <property type="nucleotide sequence ID" value="NZ_VTZN01000404.1"/>
</dbReference>
<protein>
    <submittedName>
        <fullName evidence="2">AMP-binding protein</fullName>
    </submittedName>
</protein>
<dbReference type="PANTHER" id="PTHR45527">
    <property type="entry name" value="NONRIBOSOMAL PEPTIDE SYNTHETASE"/>
    <property type="match status" value="1"/>
</dbReference>
<evidence type="ECO:0000259" key="1">
    <source>
        <dbReference type="Pfam" id="PF00501"/>
    </source>
</evidence>
<dbReference type="SUPFAM" id="SSF56801">
    <property type="entry name" value="Acetyl-CoA synthetase-like"/>
    <property type="match status" value="1"/>
</dbReference>
<evidence type="ECO:0000313" key="3">
    <source>
        <dbReference type="Proteomes" id="UP000324701"/>
    </source>
</evidence>
<dbReference type="InterPro" id="IPR020845">
    <property type="entry name" value="AMP-binding_CS"/>
</dbReference>
<dbReference type="InterPro" id="IPR000873">
    <property type="entry name" value="AMP-dep_synth/lig_dom"/>
</dbReference>
<dbReference type="GO" id="GO:0005829">
    <property type="term" value="C:cytosol"/>
    <property type="evidence" value="ECO:0007669"/>
    <property type="project" value="TreeGrafter"/>
</dbReference>
<feature type="non-terminal residue" evidence="2">
    <location>
        <position position="1"/>
    </location>
</feature>